<dbReference type="Gene3D" id="3.90.1170.10">
    <property type="entry name" value="Ribosomal protein L10e/L16"/>
    <property type="match status" value="1"/>
</dbReference>
<dbReference type="PROSITE" id="PS00701">
    <property type="entry name" value="RIBOSOMAL_L16_2"/>
    <property type="match status" value="1"/>
</dbReference>
<accession>A0A4Q1BWY7</accession>
<sequence>MFSAIRTFLRPSSIATSSRATLPSTSSSMGNQVRFRGQLAPKKTKYKKAQKGLPGVPTGGSLKGTTLEHGSFGIRILASTRITAAQLGAAQAALKRKIKPVKGAEVYLRVFPDTPVCVKGNETRMGKGKGTFEYWACRVPVGRVIFEIGGGGIREEIARQALKLAQVKLPVQSEFINLSSPPRLGNIASASLLPPTYAQAVPALLAEMDAKDRGGARDVVMTREALEMDRMELLNIA</sequence>
<dbReference type="OrthoDB" id="268521at2759"/>
<keyword evidence="3 4" id="KW-0687">Ribonucleoprotein</keyword>
<dbReference type="STRING" id="5217.A0A4Q1BWY7"/>
<keyword evidence="2 4" id="KW-0689">Ribosomal protein</keyword>
<evidence type="ECO:0000256" key="1">
    <source>
        <dbReference type="ARBA" id="ARBA00008931"/>
    </source>
</evidence>
<evidence type="ECO:0000256" key="4">
    <source>
        <dbReference type="RuleBase" id="RU004413"/>
    </source>
</evidence>
<evidence type="ECO:0000256" key="5">
    <source>
        <dbReference type="SAM" id="MobiDB-lite"/>
    </source>
</evidence>
<dbReference type="GO" id="GO:0032543">
    <property type="term" value="P:mitochondrial translation"/>
    <property type="evidence" value="ECO:0007669"/>
    <property type="project" value="TreeGrafter"/>
</dbReference>
<dbReference type="InterPro" id="IPR016180">
    <property type="entry name" value="Ribosomal_uL16_dom"/>
</dbReference>
<comment type="caution">
    <text evidence="6">The sequence shown here is derived from an EMBL/GenBank/DDBJ whole genome shotgun (WGS) entry which is preliminary data.</text>
</comment>
<feature type="region of interest" description="Disordered" evidence="5">
    <location>
        <begin position="40"/>
        <end position="60"/>
    </location>
</feature>
<organism evidence="6 7">
    <name type="scientific">Tremella mesenterica</name>
    <name type="common">Jelly fungus</name>
    <dbReference type="NCBI Taxonomy" id="5217"/>
    <lineage>
        <taxon>Eukaryota</taxon>
        <taxon>Fungi</taxon>
        <taxon>Dikarya</taxon>
        <taxon>Basidiomycota</taxon>
        <taxon>Agaricomycotina</taxon>
        <taxon>Tremellomycetes</taxon>
        <taxon>Tremellales</taxon>
        <taxon>Tremellaceae</taxon>
        <taxon>Tremella</taxon>
    </lineage>
</organism>
<dbReference type="GO" id="GO:0003735">
    <property type="term" value="F:structural constituent of ribosome"/>
    <property type="evidence" value="ECO:0007669"/>
    <property type="project" value="InterPro"/>
</dbReference>
<dbReference type="CDD" id="cd01433">
    <property type="entry name" value="Ribosomal_L16_L10e"/>
    <property type="match status" value="1"/>
</dbReference>
<dbReference type="PRINTS" id="PR00060">
    <property type="entry name" value="RIBOSOMALL16"/>
</dbReference>
<dbReference type="Proteomes" id="UP000289152">
    <property type="component" value="Unassembled WGS sequence"/>
</dbReference>
<dbReference type="FunFam" id="3.90.1170.10:FF:000012">
    <property type="entry name" value="Unplaced genomic scaffold supercont2.7, whole genome shotgun sequence"/>
    <property type="match status" value="1"/>
</dbReference>
<dbReference type="FunCoup" id="A0A4Q1BWY7">
    <property type="interactions" value="31"/>
</dbReference>
<dbReference type="InterPro" id="IPR000114">
    <property type="entry name" value="Ribosomal_uL16_bact-type"/>
</dbReference>
<evidence type="ECO:0000256" key="2">
    <source>
        <dbReference type="ARBA" id="ARBA00022980"/>
    </source>
</evidence>
<dbReference type="InterPro" id="IPR047873">
    <property type="entry name" value="Ribosomal_uL16"/>
</dbReference>
<protein>
    <submittedName>
        <fullName evidence="6">Ribosomal protein L16</fullName>
    </submittedName>
</protein>
<gene>
    <name evidence="6" type="ORF">M231_00240</name>
</gene>
<dbReference type="GO" id="GO:0019843">
    <property type="term" value="F:rRNA binding"/>
    <property type="evidence" value="ECO:0007669"/>
    <property type="project" value="InterPro"/>
</dbReference>
<dbReference type="InParanoid" id="A0A4Q1BWY7"/>
<name>A0A4Q1BWY7_TREME</name>
<dbReference type="SUPFAM" id="SSF54686">
    <property type="entry name" value="Ribosomal protein L16p/L10e"/>
    <property type="match status" value="1"/>
</dbReference>
<evidence type="ECO:0000256" key="3">
    <source>
        <dbReference type="ARBA" id="ARBA00023274"/>
    </source>
</evidence>
<evidence type="ECO:0000313" key="6">
    <source>
        <dbReference type="EMBL" id="RXK42684.1"/>
    </source>
</evidence>
<dbReference type="VEuPathDB" id="FungiDB:TREMEDRAFT_18219"/>
<proteinExistence type="inferred from homology"/>
<keyword evidence="7" id="KW-1185">Reference proteome</keyword>
<dbReference type="EMBL" id="SDIL01000001">
    <property type="protein sequence ID" value="RXK42684.1"/>
    <property type="molecule type" value="Genomic_DNA"/>
</dbReference>
<dbReference type="AlphaFoldDB" id="A0A4Q1BWY7"/>
<dbReference type="PANTHER" id="PTHR12220:SF13">
    <property type="entry name" value="LARGE RIBOSOMAL SUBUNIT PROTEIN UL16M"/>
    <property type="match status" value="1"/>
</dbReference>
<dbReference type="InterPro" id="IPR036920">
    <property type="entry name" value="Ribosomal_uL16_sf"/>
</dbReference>
<dbReference type="PANTHER" id="PTHR12220">
    <property type="entry name" value="50S/60S RIBOSOMAL PROTEIN L16"/>
    <property type="match status" value="1"/>
</dbReference>
<dbReference type="NCBIfam" id="TIGR01164">
    <property type="entry name" value="rplP_bact"/>
    <property type="match status" value="1"/>
</dbReference>
<dbReference type="Pfam" id="PF00252">
    <property type="entry name" value="Ribosomal_L16"/>
    <property type="match status" value="1"/>
</dbReference>
<reference evidence="6 7" key="1">
    <citation type="submission" date="2016-06" db="EMBL/GenBank/DDBJ databases">
        <title>Evolution of pathogenesis and genome organization in the Tremellales.</title>
        <authorList>
            <person name="Cuomo C."/>
            <person name="Litvintseva A."/>
            <person name="Heitman J."/>
            <person name="Chen Y."/>
            <person name="Sun S."/>
            <person name="Springer D."/>
            <person name="Dromer F."/>
            <person name="Young S."/>
            <person name="Zeng Q."/>
            <person name="Chapman S."/>
            <person name="Gujja S."/>
            <person name="Saif S."/>
            <person name="Birren B."/>
        </authorList>
    </citation>
    <scope>NUCLEOTIDE SEQUENCE [LARGE SCALE GENOMIC DNA]</scope>
    <source>
        <strain evidence="6 7">ATCC 28783</strain>
    </source>
</reference>
<dbReference type="GO" id="GO:0005762">
    <property type="term" value="C:mitochondrial large ribosomal subunit"/>
    <property type="evidence" value="ECO:0007669"/>
    <property type="project" value="TreeGrafter"/>
</dbReference>
<evidence type="ECO:0000313" key="7">
    <source>
        <dbReference type="Proteomes" id="UP000289152"/>
    </source>
</evidence>
<comment type="similarity">
    <text evidence="1 4">Belongs to the universal ribosomal protein uL16 family.</text>
</comment>
<dbReference type="InterPro" id="IPR020798">
    <property type="entry name" value="Ribosomal_uL16_CS"/>
</dbReference>